<dbReference type="Proteomes" id="UP000321224">
    <property type="component" value="Unassembled WGS sequence"/>
</dbReference>
<feature type="transmembrane region" description="Helical" evidence="1">
    <location>
        <begin position="71"/>
        <end position="91"/>
    </location>
</feature>
<reference evidence="3 4" key="1">
    <citation type="submission" date="2016-10" db="EMBL/GenBank/DDBJ databases">
        <authorList>
            <person name="Varghese N."/>
            <person name="Submissions S."/>
        </authorList>
    </citation>
    <scope>NUCLEOTIDE SEQUENCE [LARGE SCALE GENOMIC DNA]</scope>
    <source>
        <strain evidence="3 4">DSM 2260</strain>
    </source>
</reference>
<keyword evidence="1" id="KW-1133">Transmembrane helix</keyword>
<keyword evidence="1" id="KW-0812">Transmembrane</keyword>
<feature type="transmembrane region" description="Helical" evidence="1">
    <location>
        <begin position="254"/>
        <end position="273"/>
    </location>
</feature>
<feature type="transmembrane region" description="Helical" evidence="1">
    <location>
        <begin position="216"/>
        <end position="242"/>
    </location>
</feature>
<dbReference type="RefSeq" id="WP_090491148.1">
    <property type="nucleotide sequence ID" value="NZ_BJVY01000004.1"/>
</dbReference>
<evidence type="ECO:0000313" key="4">
    <source>
        <dbReference type="Proteomes" id="UP000198717"/>
    </source>
</evidence>
<comment type="caution">
    <text evidence="2">The sequence shown here is derived from an EMBL/GenBank/DDBJ whole genome shotgun (WGS) entry which is preliminary data.</text>
</comment>
<evidence type="ECO:0000313" key="3">
    <source>
        <dbReference type="EMBL" id="SDE38564.1"/>
    </source>
</evidence>
<feature type="transmembrane region" description="Helical" evidence="1">
    <location>
        <begin position="190"/>
        <end position="210"/>
    </location>
</feature>
<evidence type="ECO:0000256" key="1">
    <source>
        <dbReference type="SAM" id="Phobius"/>
    </source>
</evidence>
<dbReference type="AlphaFoldDB" id="A0A511H7E8"/>
<name>A0A511H7E8_9BACT</name>
<dbReference type="EMBL" id="FNAJ01000006">
    <property type="protein sequence ID" value="SDE38564.1"/>
    <property type="molecule type" value="Genomic_DNA"/>
</dbReference>
<evidence type="ECO:0000313" key="2">
    <source>
        <dbReference type="EMBL" id="GEL69437.1"/>
    </source>
</evidence>
<feature type="transmembrane region" description="Helical" evidence="1">
    <location>
        <begin position="98"/>
        <end position="116"/>
    </location>
</feature>
<dbReference type="Proteomes" id="UP000198717">
    <property type="component" value="Unassembled WGS sequence"/>
</dbReference>
<reference evidence="2 5" key="2">
    <citation type="submission" date="2019-07" db="EMBL/GenBank/DDBJ databases">
        <title>Whole genome shotgun sequence of Myxococcus virescens NBRC 100334.</title>
        <authorList>
            <person name="Hosoyama A."/>
            <person name="Uohara A."/>
            <person name="Ohji S."/>
            <person name="Ichikawa N."/>
        </authorList>
    </citation>
    <scope>NUCLEOTIDE SEQUENCE [LARGE SCALE GENOMIC DNA]</scope>
    <source>
        <strain evidence="2 5">NBRC 100334</strain>
    </source>
</reference>
<gene>
    <name evidence="2" type="ORF">MVI01_12210</name>
    <name evidence="3" type="ORF">SAMN04488504_106283</name>
</gene>
<evidence type="ECO:0000313" key="5">
    <source>
        <dbReference type="Proteomes" id="UP000321224"/>
    </source>
</evidence>
<keyword evidence="4" id="KW-1185">Reference proteome</keyword>
<keyword evidence="1" id="KW-0472">Membrane</keyword>
<dbReference type="PRINTS" id="PR00173">
    <property type="entry name" value="EDTRNSPORT"/>
</dbReference>
<organism evidence="2 5">
    <name type="scientific">Myxococcus virescens</name>
    <dbReference type="NCBI Taxonomy" id="83456"/>
    <lineage>
        <taxon>Bacteria</taxon>
        <taxon>Pseudomonadati</taxon>
        <taxon>Myxococcota</taxon>
        <taxon>Myxococcia</taxon>
        <taxon>Myxococcales</taxon>
        <taxon>Cystobacterineae</taxon>
        <taxon>Myxococcaceae</taxon>
        <taxon>Myxococcus</taxon>
    </lineage>
</organism>
<dbReference type="EMBL" id="BJVY01000004">
    <property type="protein sequence ID" value="GEL69437.1"/>
    <property type="molecule type" value="Genomic_DNA"/>
</dbReference>
<proteinExistence type="predicted"/>
<evidence type="ECO:0008006" key="6">
    <source>
        <dbReference type="Google" id="ProtNLM"/>
    </source>
</evidence>
<feature type="transmembrane region" description="Helical" evidence="1">
    <location>
        <begin position="128"/>
        <end position="156"/>
    </location>
</feature>
<sequence>MSAEVPSGALPRCALHPDALAGATCQRCGSFVCTECTTWVMGRMYCPACAVRPEVNYLEAFRLKLWGRRDASAWLVVGVTELLLFLALGALMAGTFGLALAFLASAGVGLAFFLGMRWARLGLLAVPLLAMLLTALSTGAPALMFFVPLMVAVNIFRDTRSRLFFRLEVPERELRRLWDLRVNNPLARHALSLGVGSLLLLVLTPLLSLLGEGFVLSFLFMAMTMAMAMLALVLGAVALRRVDPEARPPIGRRWEALGAMGLALASLTFGFMLHGQRLVELLGVAVD</sequence>
<accession>A0A511H7E8</accession>
<protein>
    <recommendedName>
        <fullName evidence="6">B box-type domain-containing protein</fullName>
    </recommendedName>
</protein>